<sequence length="186" mass="21931">MSPAEAFLGRKVRTTLDLLRPPQFQPMERDELMERRFNKRFGAKPREFGPGDKIFARHRISQNWRPGNVVKKTGVIYDIKFVDGTTNRYHANQIRPRQIEDKTMDQLNVFNDVFGLPQQVRAQPEDVQPQVEAVQNEADEDEIGRADEEQNDGRIEQEEQPNEERPITPRVYPRRNRRPPDRYSPH</sequence>
<keyword evidence="3" id="KW-1185">Reference proteome</keyword>
<accession>A0ABD2K8R3</accession>
<dbReference type="Gene3D" id="2.30.30.140">
    <property type="match status" value="1"/>
</dbReference>
<feature type="compositionally biased region" description="Basic and acidic residues" evidence="1">
    <location>
        <begin position="143"/>
        <end position="167"/>
    </location>
</feature>
<organism evidence="2 3">
    <name type="scientific">Heterodera schachtii</name>
    <name type="common">Sugarbeet cyst nematode worm</name>
    <name type="synonym">Tylenchus schachtii</name>
    <dbReference type="NCBI Taxonomy" id="97005"/>
    <lineage>
        <taxon>Eukaryota</taxon>
        <taxon>Metazoa</taxon>
        <taxon>Ecdysozoa</taxon>
        <taxon>Nematoda</taxon>
        <taxon>Chromadorea</taxon>
        <taxon>Rhabditida</taxon>
        <taxon>Tylenchina</taxon>
        <taxon>Tylenchomorpha</taxon>
        <taxon>Tylenchoidea</taxon>
        <taxon>Heteroderidae</taxon>
        <taxon>Heteroderinae</taxon>
        <taxon>Heterodera</taxon>
    </lineage>
</organism>
<proteinExistence type="predicted"/>
<evidence type="ECO:0000256" key="1">
    <source>
        <dbReference type="SAM" id="MobiDB-lite"/>
    </source>
</evidence>
<dbReference type="AlphaFoldDB" id="A0ABD2K8R3"/>
<dbReference type="CDD" id="cd04508">
    <property type="entry name" value="Tudor_SF"/>
    <property type="match status" value="1"/>
</dbReference>
<reference evidence="2 3" key="1">
    <citation type="submission" date="2024-10" db="EMBL/GenBank/DDBJ databases">
        <authorList>
            <person name="Kim D."/>
        </authorList>
    </citation>
    <scope>NUCLEOTIDE SEQUENCE [LARGE SCALE GENOMIC DNA]</scope>
    <source>
        <strain evidence="2">Taebaek</strain>
    </source>
</reference>
<dbReference type="Proteomes" id="UP001620645">
    <property type="component" value="Unassembled WGS sequence"/>
</dbReference>
<feature type="region of interest" description="Disordered" evidence="1">
    <location>
        <begin position="122"/>
        <end position="186"/>
    </location>
</feature>
<gene>
    <name evidence="2" type="ORF">niasHS_001771</name>
</gene>
<name>A0ABD2K8R3_HETSC</name>
<evidence type="ECO:0000313" key="3">
    <source>
        <dbReference type="Proteomes" id="UP001620645"/>
    </source>
</evidence>
<protein>
    <submittedName>
        <fullName evidence="2">Uncharacterized protein</fullName>
    </submittedName>
</protein>
<evidence type="ECO:0000313" key="2">
    <source>
        <dbReference type="EMBL" id="KAL3099154.1"/>
    </source>
</evidence>
<dbReference type="EMBL" id="JBICCN010000041">
    <property type="protein sequence ID" value="KAL3099154.1"/>
    <property type="molecule type" value="Genomic_DNA"/>
</dbReference>
<comment type="caution">
    <text evidence="2">The sequence shown here is derived from an EMBL/GenBank/DDBJ whole genome shotgun (WGS) entry which is preliminary data.</text>
</comment>